<name>A0ABZ2E6E7_9BACT</name>
<evidence type="ECO:0000256" key="1">
    <source>
        <dbReference type="SAM" id="Phobius"/>
    </source>
</evidence>
<dbReference type="RefSeq" id="WP_257789330.1">
    <property type="nucleotide sequence ID" value="NZ_CP018791.1"/>
</dbReference>
<accession>A0ABZ2E6E7</accession>
<keyword evidence="3" id="KW-1185">Reference proteome</keyword>
<reference evidence="2 3" key="1">
    <citation type="journal article" date="2017" name="Genome Biol. Evol.">
        <title>Comparative Genomic Analysis Identifies a Campylobacter Clade Deficient in Selenium Metabolism.</title>
        <authorList>
            <person name="Miller W.G."/>
            <person name="Yee E."/>
            <person name="Lopes B.S."/>
            <person name="Chapman M.H."/>
            <person name="Huynh S."/>
            <person name="Bono J.L."/>
            <person name="Parker C.T."/>
            <person name="Strachan N.J.C."/>
            <person name="Forbes K.J."/>
        </authorList>
    </citation>
    <scope>NUCLEOTIDE SEQUENCE [LARGE SCALE GENOMIC DNA]</scope>
    <source>
        <strain evidence="2 3">RM9261</strain>
    </source>
</reference>
<feature type="transmembrane region" description="Helical" evidence="1">
    <location>
        <begin position="6"/>
        <end position="23"/>
    </location>
</feature>
<dbReference type="EMBL" id="CP144916">
    <property type="protein sequence ID" value="WWC41273.1"/>
    <property type="molecule type" value="Genomic_DNA"/>
</dbReference>
<gene>
    <name evidence="2" type="ORF">CVIC9261_06100</name>
</gene>
<dbReference type="GeneID" id="93113664"/>
<dbReference type="Proteomes" id="UP001318120">
    <property type="component" value="Chromosome"/>
</dbReference>
<proteinExistence type="predicted"/>
<evidence type="ECO:0000313" key="3">
    <source>
        <dbReference type="Proteomes" id="UP001318120"/>
    </source>
</evidence>
<evidence type="ECO:0000313" key="2">
    <source>
        <dbReference type="EMBL" id="WWC41273.1"/>
    </source>
</evidence>
<keyword evidence="1" id="KW-0472">Membrane</keyword>
<keyword evidence="1" id="KW-0812">Transmembrane</keyword>
<organism evidence="2 3">
    <name type="scientific">Campylobacter vicugnae</name>
    <dbReference type="NCBI Taxonomy" id="1660076"/>
    <lineage>
        <taxon>Bacteria</taxon>
        <taxon>Pseudomonadati</taxon>
        <taxon>Campylobacterota</taxon>
        <taxon>Epsilonproteobacteria</taxon>
        <taxon>Campylobacterales</taxon>
        <taxon>Campylobacteraceae</taxon>
        <taxon>Campylobacter</taxon>
    </lineage>
</organism>
<protein>
    <submittedName>
        <fullName evidence="2">Uncharacterized protein</fullName>
    </submittedName>
</protein>
<keyword evidence="1" id="KW-1133">Transmembrane helix</keyword>
<sequence length="40" mass="4494">MDGQTLILTITLILGAFVAYKLLTTKDKSEDINNHKLHHS</sequence>